<evidence type="ECO:0000313" key="12">
    <source>
        <dbReference type="Proteomes" id="UP001180087"/>
    </source>
</evidence>
<dbReference type="Pfam" id="PF01842">
    <property type="entry name" value="ACT"/>
    <property type="match status" value="1"/>
</dbReference>
<dbReference type="EC" id="1.1.1.95" evidence="9"/>
<sequence>MNYKILVTDSLNEDGLQPLLSDNKMEVEISTNLSDDELAEKIKDADALLVRSQTEVTRSLLEKAKNLKIIGRAGVGVDNIDLDAATENGILVVNAPGGNTNSAAEHTMAMLMSLARNIPQAYSSLQKREWERKKYMGIEIKGKTLGIIGFGKIGAEVAHRAKGQRMEIIAYDPFMTKEKADKLGIKCGSVDDILRNADFITVHTPLIKQTRHMLNKDAFAKMKDGVRILNCARGGIIEECALLEAIKSGKVAGAALDVFENEPPFDSPLLELPQVITTPHLGGSTVEAQENVATDISHDVIKFFNGDVVLHPVNLPAMDKETMHRLSPYFELAEKLGEWLSQLAAEGIREIRLTAFGKIAEGDLSPLTRHAAKGLLQNFIDEEVNDVNALFLAGQRDIAIQETKSTHSREKSNLLAVEVVSNDGVHSISGTVLEGIGPRIVKIDGYNADLAPEGHILFIRHHDKPGAIGRMGSLLGDHDINIATMQVDRRGQGGEAIMLLSVDKHPDDEALEKLRALPNIEKVYPIDFN</sequence>
<keyword evidence="5 9" id="KW-0560">Oxidoreductase</keyword>
<dbReference type="SUPFAM" id="SSF55021">
    <property type="entry name" value="ACT-like"/>
    <property type="match status" value="1"/>
</dbReference>
<dbReference type="InterPro" id="IPR029009">
    <property type="entry name" value="ASB_dom_sf"/>
</dbReference>
<dbReference type="Pfam" id="PF02826">
    <property type="entry name" value="2-Hacid_dh_C"/>
    <property type="match status" value="1"/>
</dbReference>
<dbReference type="SUPFAM" id="SSF51735">
    <property type="entry name" value="NAD(P)-binding Rossmann-fold domains"/>
    <property type="match status" value="1"/>
</dbReference>
<comment type="catalytic activity">
    <reaction evidence="7">
        <text>(R)-2-hydroxyglutarate + NAD(+) = 2-oxoglutarate + NADH + H(+)</text>
        <dbReference type="Rhea" id="RHEA:49612"/>
        <dbReference type="ChEBI" id="CHEBI:15378"/>
        <dbReference type="ChEBI" id="CHEBI:15801"/>
        <dbReference type="ChEBI" id="CHEBI:16810"/>
        <dbReference type="ChEBI" id="CHEBI:57540"/>
        <dbReference type="ChEBI" id="CHEBI:57945"/>
        <dbReference type="EC" id="1.1.1.399"/>
    </reaction>
</comment>
<gene>
    <name evidence="11" type="primary">serA</name>
    <name evidence="11" type="ORF">QR721_05135</name>
</gene>
<evidence type="ECO:0000256" key="2">
    <source>
        <dbReference type="ARBA" id="ARBA00005216"/>
    </source>
</evidence>
<accession>A0ABY9L1C5</accession>
<dbReference type="EMBL" id="CP129113">
    <property type="protein sequence ID" value="WLV25593.1"/>
    <property type="molecule type" value="Genomic_DNA"/>
</dbReference>
<protein>
    <recommendedName>
        <fullName evidence="4 9">D-3-phosphoglycerate dehydrogenase</fullName>
        <ecNumber evidence="9">1.1.1.95</ecNumber>
    </recommendedName>
</protein>
<dbReference type="Gene3D" id="3.40.50.720">
    <property type="entry name" value="NAD(P)-binding Rossmann-like Domain"/>
    <property type="match status" value="2"/>
</dbReference>
<dbReference type="InterPro" id="IPR036291">
    <property type="entry name" value="NAD(P)-bd_dom_sf"/>
</dbReference>
<dbReference type="InterPro" id="IPR002912">
    <property type="entry name" value="ACT_dom"/>
</dbReference>
<comment type="catalytic activity">
    <reaction evidence="8 9">
        <text>(2R)-3-phosphoglycerate + NAD(+) = 3-phosphooxypyruvate + NADH + H(+)</text>
        <dbReference type="Rhea" id="RHEA:12641"/>
        <dbReference type="ChEBI" id="CHEBI:15378"/>
        <dbReference type="ChEBI" id="CHEBI:18110"/>
        <dbReference type="ChEBI" id="CHEBI:57540"/>
        <dbReference type="ChEBI" id="CHEBI:57945"/>
        <dbReference type="ChEBI" id="CHEBI:58272"/>
        <dbReference type="EC" id="1.1.1.95"/>
    </reaction>
</comment>
<dbReference type="InterPro" id="IPR006236">
    <property type="entry name" value="PGDH"/>
</dbReference>
<dbReference type="Gene3D" id="3.30.1330.90">
    <property type="entry name" value="D-3-phosphoglycerate dehydrogenase, domain 3"/>
    <property type="match status" value="1"/>
</dbReference>
<name>A0ABY9L1C5_9BACI</name>
<keyword evidence="9" id="KW-0028">Amino-acid biosynthesis</keyword>
<dbReference type="PROSITE" id="PS51671">
    <property type="entry name" value="ACT"/>
    <property type="match status" value="1"/>
</dbReference>
<dbReference type="Pfam" id="PF19304">
    <property type="entry name" value="PGDH_inter"/>
    <property type="match status" value="1"/>
</dbReference>
<keyword evidence="12" id="KW-1185">Reference proteome</keyword>
<dbReference type="PROSITE" id="PS00670">
    <property type="entry name" value="D_2_HYDROXYACID_DH_2"/>
    <property type="match status" value="1"/>
</dbReference>
<keyword evidence="6 9" id="KW-0520">NAD</keyword>
<evidence type="ECO:0000256" key="6">
    <source>
        <dbReference type="ARBA" id="ARBA00023027"/>
    </source>
</evidence>
<dbReference type="InterPro" id="IPR006140">
    <property type="entry name" value="D-isomer_DH_NAD-bd"/>
</dbReference>
<evidence type="ECO:0000256" key="8">
    <source>
        <dbReference type="ARBA" id="ARBA00048731"/>
    </source>
</evidence>
<evidence type="ECO:0000256" key="7">
    <source>
        <dbReference type="ARBA" id="ARBA00048126"/>
    </source>
</evidence>
<evidence type="ECO:0000256" key="3">
    <source>
        <dbReference type="ARBA" id="ARBA00005854"/>
    </source>
</evidence>
<keyword evidence="9" id="KW-0718">Serine biosynthesis</keyword>
<dbReference type="GO" id="GO:0004617">
    <property type="term" value="F:phosphoglycerate dehydrogenase activity"/>
    <property type="evidence" value="ECO:0007669"/>
    <property type="project" value="UniProtKB-EC"/>
</dbReference>
<dbReference type="SUPFAM" id="SSF52283">
    <property type="entry name" value="Formate/glycerate dehydrogenase catalytic domain-like"/>
    <property type="match status" value="1"/>
</dbReference>
<reference evidence="11" key="1">
    <citation type="submission" date="2023-06" db="EMBL/GenBank/DDBJ databases">
        <title>A Treasure from Seagulls: Isolation and Description of Aciduricobacillus qingdaonensis gen. nov., sp. nov., a Rare Obligately Uric Acid-utilizing Member in the Family Bacillaceae.</title>
        <authorList>
            <person name="Liu W."/>
            <person name="Wang B."/>
        </authorList>
    </citation>
    <scope>NUCLEOTIDE SEQUENCE</scope>
    <source>
        <strain evidence="11">44XB</strain>
    </source>
</reference>
<organism evidence="11 12">
    <name type="scientific">Aciduricibacillus chroicocephali</name>
    <dbReference type="NCBI Taxonomy" id="3054939"/>
    <lineage>
        <taxon>Bacteria</taxon>
        <taxon>Bacillati</taxon>
        <taxon>Bacillota</taxon>
        <taxon>Bacilli</taxon>
        <taxon>Bacillales</taxon>
        <taxon>Bacillaceae</taxon>
        <taxon>Aciduricibacillus</taxon>
    </lineage>
</organism>
<dbReference type="NCBIfam" id="TIGR01327">
    <property type="entry name" value="PGDH"/>
    <property type="match status" value="1"/>
</dbReference>
<comment type="pathway">
    <text evidence="2 9">Amino-acid biosynthesis; L-serine biosynthesis; L-serine from 3-phospho-D-glycerate: step 1/3.</text>
</comment>
<dbReference type="PANTHER" id="PTHR42938">
    <property type="entry name" value="FORMATE DEHYDROGENASE 1"/>
    <property type="match status" value="1"/>
</dbReference>
<dbReference type="PANTHER" id="PTHR42938:SF9">
    <property type="entry name" value="FORMATE DEHYDROGENASE 1"/>
    <property type="match status" value="1"/>
</dbReference>
<evidence type="ECO:0000256" key="4">
    <source>
        <dbReference type="ARBA" id="ARBA00021582"/>
    </source>
</evidence>
<dbReference type="PROSITE" id="PS00065">
    <property type="entry name" value="D_2_HYDROXYACID_DH_1"/>
    <property type="match status" value="1"/>
</dbReference>
<dbReference type="Gene3D" id="3.30.70.260">
    <property type="match status" value="1"/>
</dbReference>
<evidence type="ECO:0000259" key="10">
    <source>
        <dbReference type="PROSITE" id="PS51671"/>
    </source>
</evidence>
<dbReference type="InterPro" id="IPR045626">
    <property type="entry name" value="PGDH_ASB_dom"/>
</dbReference>
<proteinExistence type="inferred from homology"/>
<dbReference type="PROSITE" id="PS00671">
    <property type="entry name" value="D_2_HYDROXYACID_DH_3"/>
    <property type="match status" value="1"/>
</dbReference>
<dbReference type="SUPFAM" id="SSF143548">
    <property type="entry name" value="Serine metabolism enzymes domain"/>
    <property type="match status" value="1"/>
</dbReference>
<dbReference type="RefSeq" id="WP_348029384.1">
    <property type="nucleotide sequence ID" value="NZ_CP129113.1"/>
</dbReference>
<dbReference type="InterPro" id="IPR006139">
    <property type="entry name" value="D-isomer_2_OHA_DH_cat_dom"/>
</dbReference>
<dbReference type="CDD" id="cd12173">
    <property type="entry name" value="PGDH_4"/>
    <property type="match status" value="1"/>
</dbReference>
<dbReference type="InterPro" id="IPR045865">
    <property type="entry name" value="ACT-like_dom_sf"/>
</dbReference>
<dbReference type="InterPro" id="IPR029753">
    <property type="entry name" value="D-isomer_DH_CS"/>
</dbReference>
<evidence type="ECO:0000256" key="9">
    <source>
        <dbReference type="RuleBase" id="RU363003"/>
    </source>
</evidence>
<dbReference type="InterPro" id="IPR029752">
    <property type="entry name" value="D-isomer_DH_CS1"/>
</dbReference>
<dbReference type="Pfam" id="PF00389">
    <property type="entry name" value="2-Hacid_dh"/>
    <property type="match status" value="1"/>
</dbReference>
<evidence type="ECO:0000313" key="11">
    <source>
        <dbReference type="EMBL" id="WLV25593.1"/>
    </source>
</evidence>
<dbReference type="Proteomes" id="UP001180087">
    <property type="component" value="Chromosome"/>
</dbReference>
<evidence type="ECO:0000256" key="1">
    <source>
        <dbReference type="ARBA" id="ARBA00003800"/>
    </source>
</evidence>
<evidence type="ECO:0000256" key="5">
    <source>
        <dbReference type="ARBA" id="ARBA00023002"/>
    </source>
</evidence>
<dbReference type="CDD" id="cd04902">
    <property type="entry name" value="ACT_3PGDH-xct"/>
    <property type="match status" value="1"/>
</dbReference>
<comment type="similarity">
    <text evidence="3 9">Belongs to the D-isomer specific 2-hydroxyacid dehydrogenase family.</text>
</comment>
<feature type="domain" description="ACT" evidence="10">
    <location>
        <begin position="456"/>
        <end position="528"/>
    </location>
</feature>
<comment type="function">
    <text evidence="1">Catalyzes the reversible oxidation of 3-phospho-D-glycerate to 3-phosphonooxypyruvate, the first step of the phosphorylated L-serine biosynthesis pathway. Also catalyzes the reversible oxidation of 2-hydroxyglutarate to 2-oxoglutarate.</text>
</comment>